<dbReference type="AlphaFoldDB" id="A0A6C0BDU4"/>
<evidence type="ECO:0000256" key="1">
    <source>
        <dbReference type="ARBA" id="ARBA00023098"/>
    </source>
</evidence>
<dbReference type="EMBL" id="MN739121">
    <property type="protein sequence ID" value="QHS89931.1"/>
    <property type="molecule type" value="Genomic_DNA"/>
</dbReference>
<dbReference type="GO" id="GO:0006629">
    <property type="term" value="P:lipid metabolic process"/>
    <property type="evidence" value="ECO:0007669"/>
    <property type="project" value="UniProtKB-KW"/>
</dbReference>
<evidence type="ECO:0000259" key="3">
    <source>
        <dbReference type="Pfam" id="PF01734"/>
    </source>
</evidence>
<organism evidence="4">
    <name type="scientific">viral metagenome</name>
    <dbReference type="NCBI Taxonomy" id="1070528"/>
    <lineage>
        <taxon>unclassified sequences</taxon>
        <taxon>metagenomes</taxon>
        <taxon>organismal metagenomes</taxon>
    </lineage>
</organism>
<evidence type="ECO:0000313" key="4">
    <source>
        <dbReference type="EMBL" id="QHS89931.1"/>
    </source>
</evidence>
<name>A0A6C0BDU4_9ZZZZ</name>
<keyword evidence="2" id="KW-0812">Transmembrane</keyword>
<proteinExistence type="predicted"/>
<keyword evidence="1" id="KW-0443">Lipid metabolism</keyword>
<evidence type="ECO:0000256" key="2">
    <source>
        <dbReference type="SAM" id="Phobius"/>
    </source>
</evidence>
<protein>
    <recommendedName>
        <fullName evidence="3">PNPLA domain-containing protein</fullName>
    </recommendedName>
</protein>
<dbReference type="InterPro" id="IPR016035">
    <property type="entry name" value="Acyl_Trfase/lysoPLipase"/>
</dbReference>
<dbReference type="Pfam" id="PF01734">
    <property type="entry name" value="Patatin"/>
    <property type="match status" value="1"/>
</dbReference>
<feature type="domain" description="PNPLA" evidence="3">
    <location>
        <begin position="39"/>
        <end position="230"/>
    </location>
</feature>
<keyword evidence="2" id="KW-0472">Membrane</keyword>
<dbReference type="Gene3D" id="3.40.1090.10">
    <property type="entry name" value="Cytosolic phospholipase A2 catalytic domain"/>
    <property type="match status" value="1"/>
</dbReference>
<sequence length="401" mass="45745">MYIKIVMDSNDLYIYVLPVSGGAIVSHLALLQEIYLARLKALDGKKKGYFSYAPHIVMGSSGGNISSFIGQGSDWTSEGIERNVEKLNSDLFLKKWVPTQFSLIPDIPFFITTGSLYNKGIGATDLFRKLFTTSTIQRSEIWLGTYDIKNKRAQFFCNKNQSETYITEPFFNEEQSLYFALPLKFIDGDLDKLADICIASATIPGIVPSKEIDGVIYADGGVMYPSPLSVLNKEILRIVTGKERVPISKSYQMEISDEKNVEITYNEKPENKIKNLRLFYFFPYQPNGLEFEDKKNDIGIRSYLDSILNVSMIQDRNTGIEILNSLCPEGLETEEFIKTDSDKLGQILKELSIRKHFVMCLFPHRNPCVNITKINGQTIRYEMSKIRLNYGVQVWYSKTFK</sequence>
<dbReference type="SUPFAM" id="SSF52151">
    <property type="entry name" value="FabD/lysophospholipase-like"/>
    <property type="match status" value="1"/>
</dbReference>
<dbReference type="InterPro" id="IPR002641">
    <property type="entry name" value="PNPLA_dom"/>
</dbReference>
<accession>A0A6C0BDU4</accession>
<keyword evidence="2" id="KW-1133">Transmembrane helix</keyword>
<reference evidence="4" key="1">
    <citation type="journal article" date="2020" name="Nature">
        <title>Giant virus diversity and host interactions through global metagenomics.</title>
        <authorList>
            <person name="Schulz F."/>
            <person name="Roux S."/>
            <person name="Paez-Espino D."/>
            <person name="Jungbluth S."/>
            <person name="Walsh D.A."/>
            <person name="Denef V.J."/>
            <person name="McMahon K.D."/>
            <person name="Konstantinidis K.T."/>
            <person name="Eloe-Fadrosh E.A."/>
            <person name="Kyrpides N.C."/>
            <person name="Woyke T."/>
        </authorList>
    </citation>
    <scope>NUCLEOTIDE SEQUENCE</scope>
    <source>
        <strain evidence="4">GVMAG-M-3300010160-4</strain>
    </source>
</reference>
<feature type="transmembrane region" description="Helical" evidence="2">
    <location>
        <begin position="12"/>
        <end position="31"/>
    </location>
</feature>